<name>A6KGI8_RAT</name>
<reference evidence="1 2" key="1">
    <citation type="submission" date="2005-09" db="EMBL/GenBank/DDBJ databases">
        <authorList>
            <person name="Mural R.J."/>
            <person name="Li P.W."/>
            <person name="Adams M.D."/>
            <person name="Amanatides P.G."/>
            <person name="Baden-Tillson H."/>
            <person name="Barnstead M."/>
            <person name="Chin S.H."/>
            <person name="Dew I."/>
            <person name="Evans C.A."/>
            <person name="Ferriera S."/>
            <person name="Flanigan M."/>
            <person name="Fosler C."/>
            <person name="Glodek A."/>
            <person name="Gu Z."/>
            <person name="Holt R.A."/>
            <person name="Jennings D."/>
            <person name="Kraft C.L."/>
            <person name="Lu F."/>
            <person name="Nguyen T."/>
            <person name="Nusskern D.R."/>
            <person name="Pfannkoch C.M."/>
            <person name="Sitter C."/>
            <person name="Sutton G.G."/>
            <person name="Venter J.C."/>
            <person name="Wang Z."/>
            <person name="Woodage T."/>
            <person name="Zheng X.H."/>
            <person name="Zhong F."/>
        </authorList>
    </citation>
    <scope>NUCLEOTIDE SEQUENCE [LARGE SCALE GENOMIC DNA]</scope>
    <source>
        <strain>BN</strain>
        <strain evidence="2">Sprague-Dawley</strain>
    </source>
</reference>
<evidence type="ECO:0000313" key="2">
    <source>
        <dbReference type="Proteomes" id="UP000234681"/>
    </source>
</evidence>
<proteinExistence type="predicted"/>
<sequence length="30" mass="3461">MKGHMMFGKSMTRTQQTVISNLHLCRSSLH</sequence>
<dbReference type="EMBL" id="CH474048">
    <property type="protein sequence ID" value="EDL75677.1"/>
    <property type="molecule type" value="Genomic_DNA"/>
</dbReference>
<protein>
    <submittedName>
        <fullName evidence="1">RCG51003</fullName>
    </submittedName>
</protein>
<organism evidence="1 2">
    <name type="scientific">Rattus norvegicus</name>
    <name type="common">Rat</name>
    <dbReference type="NCBI Taxonomy" id="10116"/>
    <lineage>
        <taxon>Eukaryota</taxon>
        <taxon>Metazoa</taxon>
        <taxon>Chordata</taxon>
        <taxon>Craniata</taxon>
        <taxon>Vertebrata</taxon>
        <taxon>Euteleostomi</taxon>
        <taxon>Mammalia</taxon>
        <taxon>Eutheria</taxon>
        <taxon>Euarchontoglires</taxon>
        <taxon>Glires</taxon>
        <taxon>Rodentia</taxon>
        <taxon>Myomorpha</taxon>
        <taxon>Muroidea</taxon>
        <taxon>Muridae</taxon>
        <taxon>Murinae</taxon>
        <taxon>Rattus</taxon>
    </lineage>
</organism>
<evidence type="ECO:0000313" key="1">
    <source>
        <dbReference type="EMBL" id="EDL75677.1"/>
    </source>
</evidence>
<dbReference type="Proteomes" id="UP000234681">
    <property type="component" value="Chromosome 2"/>
</dbReference>
<accession>A6KGI8</accession>
<dbReference type="AlphaFoldDB" id="A6KGI8"/>
<gene>
    <name evidence="1" type="ORF">rCG_51003</name>
</gene>